<dbReference type="EMBL" id="JAZHBM010000002">
    <property type="protein sequence ID" value="MEF3082340.1"/>
    <property type="molecule type" value="Genomic_DNA"/>
</dbReference>
<dbReference type="InterPro" id="IPR008278">
    <property type="entry name" value="4-PPantetheinyl_Trfase_dom"/>
</dbReference>
<proteinExistence type="inferred from homology"/>
<protein>
    <submittedName>
        <fullName evidence="4">4'-phosphopantetheinyl transferase superfamily protein</fullName>
    </submittedName>
</protein>
<dbReference type="PANTHER" id="PTHR12215">
    <property type="entry name" value="PHOSPHOPANTETHEINE TRANSFERASE"/>
    <property type="match status" value="1"/>
</dbReference>
<accession>A0ABU7WFC7</accession>
<dbReference type="PANTHER" id="PTHR12215:SF10">
    <property type="entry name" value="L-AMINOADIPATE-SEMIALDEHYDE DEHYDROGENASE-PHOSPHOPANTETHEINYL TRANSFERASE"/>
    <property type="match status" value="1"/>
</dbReference>
<sequence length="208" mass="22290">MFSETMSLAAGAVRIAWRDYRRGQSAESLVRPWLADTLGRPGSDLVLDRDARGRPQLQVPGQPGLDANWSHSGDALLVALGDGVAVGVDIEWMRPRPQAMALAQRFFTAGEATALATRAPDAAEAAFVQLWCAKEAVLKAHGHGLSFGLDRLEFAARDEGWALVACDPALGTPADWHLHAFAPLPGYLATVAWRRVDRAGVGVADSQI</sequence>
<dbReference type="Gene3D" id="3.90.470.20">
    <property type="entry name" value="4'-phosphopantetheinyl transferase domain"/>
    <property type="match status" value="2"/>
</dbReference>
<evidence type="ECO:0000313" key="4">
    <source>
        <dbReference type="EMBL" id="MEF3082340.1"/>
    </source>
</evidence>
<name>A0ABU7WFC7_9GAMM</name>
<dbReference type="InterPro" id="IPR050559">
    <property type="entry name" value="P-Pant_transferase_sf"/>
</dbReference>
<evidence type="ECO:0000256" key="2">
    <source>
        <dbReference type="ARBA" id="ARBA00022679"/>
    </source>
</evidence>
<evidence type="ECO:0000313" key="5">
    <source>
        <dbReference type="Proteomes" id="UP001358324"/>
    </source>
</evidence>
<evidence type="ECO:0000259" key="3">
    <source>
        <dbReference type="Pfam" id="PF01648"/>
    </source>
</evidence>
<keyword evidence="2 4" id="KW-0808">Transferase</keyword>
<dbReference type="SUPFAM" id="SSF56214">
    <property type="entry name" value="4'-phosphopantetheinyl transferase"/>
    <property type="match status" value="2"/>
</dbReference>
<dbReference type="Pfam" id="PF01648">
    <property type="entry name" value="ACPS"/>
    <property type="match status" value="1"/>
</dbReference>
<evidence type="ECO:0000256" key="1">
    <source>
        <dbReference type="ARBA" id="ARBA00010990"/>
    </source>
</evidence>
<keyword evidence="5" id="KW-1185">Reference proteome</keyword>
<organism evidence="4 5">
    <name type="scientific">Luteimonas flava</name>
    <dbReference type="NCBI Taxonomy" id="3115822"/>
    <lineage>
        <taxon>Bacteria</taxon>
        <taxon>Pseudomonadati</taxon>
        <taxon>Pseudomonadota</taxon>
        <taxon>Gammaproteobacteria</taxon>
        <taxon>Lysobacterales</taxon>
        <taxon>Lysobacteraceae</taxon>
        <taxon>Luteimonas</taxon>
    </lineage>
</organism>
<gene>
    <name evidence="4" type="ORF">V3391_08965</name>
</gene>
<feature type="domain" description="4'-phosphopantetheinyl transferase" evidence="3">
    <location>
        <begin position="85"/>
        <end position="180"/>
    </location>
</feature>
<dbReference type="GO" id="GO:0016740">
    <property type="term" value="F:transferase activity"/>
    <property type="evidence" value="ECO:0007669"/>
    <property type="project" value="UniProtKB-KW"/>
</dbReference>
<dbReference type="InterPro" id="IPR037143">
    <property type="entry name" value="4-PPantetheinyl_Trfase_dom_sf"/>
</dbReference>
<comment type="caution">
    <text evidence="4">The sequence shown here is derived from an EMBL/GenBank/DDBJ whole genome shotgun (WGS) entry which is preliminary data.</text>
</comment>
<dbReference type="Proteomes" id="UP001358324">
    <property type="component" value="Unassembled WGS sequence"/>
</dbReference>
<dbReference type="RefSeq" id="WP_332078088.1">
    <property type="nucleotide sequence ID" value="NZ_JAZHBM010000002.1"/>
</dbReference>
<comment type="similarity">
    <text evidence="1">Belongs to the P-Pant transferase superfamily. Gsp/Sfp/HetI/AcpT family.</text>
</comment>
<reference evidence="4 5" key="1">
    <citation type="submission" date="2024-01" db="EMBL/GenBank/DDBJ databases">
        <title>Novel species of the genus Luteimonas isolated from rivers.</title>
        <authorList>
            <person name="Lu H."/>
        </authorList>
    </citation>
    <scope>NUCLEOTIDE SEQUENCE [LARGE SCALE GENOMIC DNA]</scope>
    <source>
        <strain evidence="4 5">SMYT11W</strain>
    </source>
</reference>